<sequence length="165" mass="18991">MNPSIYLQQSSPSPRNLIIPPTDRTTNKFHTINKIYQLPSEHHKTLRTILQGHTPPGPEKAKNTYTRRSNEKREKKERKRKRSRKEIDRDNPFLGKIVHPLFFISSNNHYSSGCLSLDGSHHCATTPSACDPFPFSSVTCSVILNKPLFFFLFSLIFLPMNSGWH</sequence>
<feature type="region of interest" description="Disordered" evidence="1">
    <location>
        <begin position="1"/>
        <end position="25"/>
    </location>
</feature>
<comment type="caution">
    <text evidence="2">The sequence shown here is derived from an EMBL/GenBank/DDBJ whole genome shotgun (WGS) entry which is preliminary data.</text>
</comment>
<dbReference type="AlphaFoldDB" id="A0A4Y2IWN5"/>
<dbReference type="EMBL" id="BGPR01002987">
    <property type="protein sequence ID" value="GBM82075.1"/>
    <property type="molecule type" value="Genomic_DNA"/>
</dbReference>
<evidence type="ECO:0000256" key="1">
    <source>
        <dbReference type="SAM" id="MobiDB-lite"/>
    </source>
</evidence>
<evidence type="ECO:0000313" key="3">
    <source>
        <dbReference type="Proteomes" id="UP000499080"/>
    </source>
</evidence>
<feature type="region of interest" description="Disordered" evidence="1">
    <location>
        <begin position="48"/>
        <end position="88"/>
    </location>
</feature>
<protein>
    <submittedName>
        <fullName evidence="2">Uncharacterized protein</fullName>
    </submittedName>
</protein>
<keyword evidence="3" id="KW-1185">Reference proteome</keyword>
<feature type="compositionally biased region" description="Basic residues" evidence="1">
    <location>
        <begin position="75"/>
        <end position="84"/>
    </location>
</feature>
<gene>
    <name evidence="2" type="ORF">AVEN_97985_1</name>
</gene>
<feature type="compositionally biased region" description="Polar residues" evidence="1">
    <location>
        <begin position="1"/>
        <end position="14"/>
    </location>
</feature>
<name>A0A4Y2IWN5_ARAVE</name>
<reference evidence="2 3" key="1">
    <citation type="journal article" date="2019" name="Sci. Rep.">
        <title>Orb-weaving spider Araneus ventricosus genome elucidates the spidroin gene catalogue.</title>
        <authorList>
            <person name="Kono N."/>
            <person name="Nakamura H."/>
            <person name="Ohtoshi R."/>
            <person name="Moran D.A.P."/>
            <person name="Shinohara A."/>
            <person name="Yoshida Y."/>
            <person name="Fujiwara M."/>
            <person name="Mori M."/>
            <person name="Tomita M."/>
            <person name="Arakawa K."/>
        </authorList>
    </citation>
    <scope>NUCLEOTIDE SEQUENCE [LARGE SCALE GENOMIC DNA]</scope>
</reference>
<accession>A0A4Y2IWN5</accession>
<organism evidence="2 3">
    <name type="scientific">Araneus ventricosus</name>
    <name type="common">Orbweaver spider</name>
    <name type="synonym">Epeira ventricosa</name>
    <dbReference type="NCBI Taxonomy" id="182803"/>
    <lineage>
        <taxon>Eukaryota</taxon>
        <taxon>Metazoa</taxon>
        <taxon>Ecdysozoa</taxon>
        <taxon>Arthropoda</taxon>
        <taxon>Chelicerata</taxon>
        <taxon>Arachnida</taxon>
        <taxon>Araneae</taxon>
        <taxon>Araneomorphae</taxon>
        <taxon>Entelegynae</taxon>
        <taxon>Araneoidea</taxon>
        <taxon>Araneidae</taxon>
        <taxon>Araneus</taxon>
    </lineage>
</organism>
<proteinExistence type="predicted"/>
<evidence type="ECO:0000313" key="2">
    <source>
        <dbReference type="EMBL" id="GBM82075.1"/>
    </source>
</evidence>
<dbReference type="Proteomes" id="UP000499080">
    <property type="component" value="Unassembled WGS sequence"/>
</dbReference>